<protein>
    <submittedName>
        <fullName evidence="1">Uncharacterized protein</fullName>
    </submittedName>
</protein>
<reference evidence="1" key="1">
    <citation type="submission" date="2015-06" db="EMBL/GenBank/DDBJ databases">
        <authorList>
            <person name="Joergensen T."/>
        </authorList>
    </citation>
    <scope>NUCLEOTIDE SEQUENCE</scope>
    <source>
        <strain evidence="1">RGFK1192</strain>
    </source>
</reference>
<dbReference type="EMBL" id="LN853766">
    <property type="protein sequence ID" value="CRY96645.1"/>
    <property type="molecule type" value="Genomic_DNA"/>
</dbReference>
<proteinExistence type="predicted"/>
<evidence type="ECO:0000313" key="1">
    <source>
        <dbReference type="EMBL" id="CRY96645.1"/>
    </source>
</evidence>
<accession>A0A0H5Q5B9</accession>
<dbReference type="AlphaFoldDB" id="A0A0H5Q5B9"/>
<organism evidence="1">
    <name type="scientific">uncultured prokaryote</name>
    <dbReference type="NCBI Taxonomy" id="198431"/>
    <lineage>
        <taxon>unclassified sequences</taxon>
        <taxon>environmental samples</taxon>
    </lineage>
</organism>
<name>A0A0H5Q5B9_9ZZZZ</name>
<sequence>MPHPIYGPPDHSLDRLSARLTIPSRRNGYIASVTVNGESETKRGNLWTAQESWTQAEQDRGLQVADWLQHLVLVSIQDRPITPTGLQHVLGAKGWEDQPLPF</sequence>
<reference evidence="1" key="2">
    <citation type="submission" date="2015-07" db="EMBL/GenBank/DDBJ databases">
        <title>Plasmids, circular viruses and viroids from rat gut.</title>
        <authorList>
            <person name="Jorgensen T.J."/>
            <person name="Hansen M.A."/>
            <person name="Xu Z."/>
            <person name="Tabak M.A."/>
            <person name="Sorensen S.J."/>
            <person name="Hansen L.H."/>
        </authorList>
    </citation>
    <scope>NUCLEOTIDE SEQUENCE</scope>
    <source>
        <strain evidence="1">RGFK1192</strain>
    </source>
</reference>